<accession>A0A5S6Q2F9</accession>
<reference evidence="3" key="1">
    <citation type="submission" date="2019-12" db="UniProtKB">
        <authorList>
            <consortium name="WormBaseParasite"/>
        </authorList>
    </citation>
    <scope>IDENTIFICATION</scope>
</reference>
<organism evidence="2 3">
    <name type="scientific">Trichuris muris</name>
    <name type="common">Mouse whipworm</name>
    <dbReference type="NCBI Taxonomy" id="70415"/>
    <lineage>
        <taxon>Eukaryota</taxon>
        <taxon>Metazoa</taxon>
        <taxon>Ecdysozoa</taxon>
        <taxon>Nematoda</taxon>
        <taxon>Enoplea</taxon>
        <taxon>Dorylaimia</taxon>
        <taxon>Trichinellida</taxon>
        <taxon>Trichuridae</taxon>
        <taxon>Trichuris</taxon>
    </lineage>
</organism>
<sequence>MLLVVLLLCLLRNVDTFFWEIDREDWRLNRRERLKVLAAPVDLRRPISHSVGTTEAPRVIDMQLIEATTIAFGRTAEGSAHFFRTPAQVGRPRVHMIARRVLQDSPTRDKHMIDVYTVRVRWLDPIYWNDGSSEFSSGRFEGEGNNRRWILVNRRLSAEFSGYGEKFQFPPNWDLTFQCAVRAINGLGSAGRWTAAEPVHVLRIPIHLPGLVDIDVRHLSESEINNILSSAVRVSRGRNVL</sequence>
<dbReference type="AlphaFoldDB" id="A0A5S6Q2F9"/>
<proteinExistence type="predicted"/>
<evidence type="ECO:0000313" key="2">
    <source>
        <dbReference type="Proteomes" id="UP000046395"/>
    </source>
</evidence>
<feature type="chain" id="PRO_5024385115" evidence="1">
    <location>
        <begin position="17"/>
        <end position="241"/>
    </location>
</feature>
<evidence type="ECO:0000256" key="1">
    <source>
        <dbReference type="SAM" id="SignalP"/>
    </source>
</evidence>
<protein>
    <submittedName>
        <fullName evidence="3">Fibronectin type-III domain-containing protein</fullName>
    </submittedName>
</protein>
<keyword evidence="2" id="KW-1185">Reference proteome</keyword>
<name>A0A5S6Q2F9_TRIMR</name>
<evidence type="ECO:0000313" key="3">
    <source>
        <dbReference type="WBParaSite" id="TMUE_0000001418.1"/>
    </source>
</evidence>
<dbReference type="Proteomes" id="UP000046395">
    <property type="component" value="Unassembled WGS sequence"/>
</dbReference>
<keyword evidence="1" id="KW-0732">Signal</keyword>
<feature type="signal peptide" evidence="1">
    <location>
        <begin position="1"/>
        <end position="16"/>
    </location>
</feature>
<dbReference type="WBParaSite" id="TMUE_0000001418.1">
    <property type="protein sequence ID" value="TMUE_0000001418.1"/>
    <property type="gene ID" value="WBGene00297314"/>
</dbReference>